<evidence type="ECO:0000313" key="3">
    <source>
        <dbReference type="Proteomes" id="UP001501666"/>
    </source>
</evidence>
<feature type="compositionally biased region" description="Basic and acidic residues" evidence="1">
    <location>
        <begin position="37"/>
        <end position="48"/>
    </location>
</feature>
<keyword evidence="3" id="KW-1185">Reference proteome</keyword>
<feature type="region of interest" description="Disordered" evidence="1">
    <location>
        <begin position="1"/>
        <end position="68"/>
    </location>
</feature>
<name>A0ABN3RMM5_9ACTN</name>
<proteinExistence type="predicted"/>
<comment type="caution">
    <text evidence="2">The sequence shown here is derived from an EMBL/GenBank/DDBJ whole genome shotgun (WGS) entry which is preliminary data.</text>
</comment>
<dbReference type="Proteomes" id="UP001501666">
    <property type="component" value="Unassembled WGS sequence"/>
</dbReference>
<evidence type="ECO:0000256" key="1">
    <source>
        <dbReference type="SAM" id="MobiDB-lite"/>
    </source>
</evidence>
<protein>
    <recommendedName>
        <fullName evidence="4">DUF397 domain-containing protein</fullName>
    </recommendedName>
</protein>
<organism evidence="2 3">
    <name type="scientific">Nonomuraea recticatena</name>
    <dbReference type="NCBI Taxonomy" id="46178"/>
    <lineage>
        <taxon>Bacteria</taxon>
        <taxon>Bacillati</taxon>
        <taxon>Actinomycetota</taxon>
        <taxon>Actinomycetes</taxon>
        <taxon>Streptosporangiales</taxon>
        <taxon>Streptosporangiaceae</taxon>
        <taxon>Nonomuraea</taxon>
    </lineage>
</organism>
<accession>A0ABN3RMM5</accession>
<reference evidence="2 3" key="1">
    <citation type="journal article" date="2019" name="Int. J. Syst. Evol. Microbiol.">
        <title>The Global Catalogue of Microorganisms (GCM) 10K type strain sequencing project: providing services to taxonomists for standard genome sequencing and annotation.</title>
        <authorList>
            <consortium name="The Broad Institute Genomics Platform"/>
            <consortium name="The Broad Institute Genome Sequencing Center for Infectious Disease"/>
            <person name="Wu L."/>
            <person name="Ma J."/>
        </authorList>
    </citation>
    <scope>NUCLEOTIDE SEQUENCE [LARGE SCALE GENOMIC DNA]</scope>
    <source>
        <strain evidence="2 3">JCM 6835</strain>
    </source>
</reference>
<evidence type="ECO:0008006" key="4">
    <source>
        <dbReference type="Google" id="ProtNLM"/>
    </source>
</evidence>
<gene>
    <name evidence="2" type="ORF">GCM10010412_026490</name>
</gene>
<sequence>MMARGRVIAASSGWEAQHGGGADGRELPNEVLWIKSGDPRRGGERGSPDRSGSGGVEPGPFQKKAFIT</sequence>
<dbReference type="EMBL" id="BAAATE010000005">
    <property type="protein sequence ID" value="GAA2656466.1"/>
    <property type="molecule type" value="Genomic_DNA"/>
</dbReference>
<evidence type="ECO:0000313" key="2">
    <source>
        <dbReference type="EMBL" id="GAA2656466.1"/>
    </source>
</evidence>